<evidence type="ECO:0008006" key="5">
    <source>
        <dbReference type="Google" id="ProtNLM"/>
    </source>
</evidence>
<feature type="signal peptide" evidence="2">
    <location>
        <begin position="1"/>
        <end position="26"/>
    </location>
</feature>
<keyword evidence="4" id="KW-1185">Reference proteome</keyword>
<dbReference type="Proteomes" id="UP000663090">
    <property type="component" value="Chromosome"/>
</dbReference>
<sequence>MRRLILVALCLAAVPLACKTPTPPQAENQMPIGGPDEVRETGQTVPDDPPGPATPVPAVPDAGTDAGTEE</sequence>
<evidence type="ECO:0000256" key="1">
    <source>
        <dbReference type="SAM" id="MobiDB-lite"/>
    </source>
</evidence>
<evidence type="ECO:0000313" key="3">
    <source>
        <dbReference type="EMBL" id="QSQ11241.1"/>
    </source>
</evidence>
<feature type="region of interest" description="Disordered" evidence="1">
    <location>
        <begin position="18"/>
        <end position="70"/>
    </location>
</feature>
<keyword evidence="2" id="KW-0732">Signal</keyword>
<accession>A0ABX7MY69</accession>
<feature type="chain" id="PRO_5046916726" description="Lipoprotein" evidence="2">
    <location>
        <begin position="27"/>
        <end position="70"/>
    </location>
</feature>
<dbReference type="RefSeq" id="WP_206712998.1">
    <property type="nucleotide sequence ID" value="NZ_CP071091.1"/>
</dbReference>
<evidence type="ECO:0000256" key="2">
    <source>
        <dbReference type="SAM" id="SignalP"/>
    </source>
</evidence>
<name>A0ABX7MY69_9BACT</name>
<protein>
    <recommendedName>
        <fullName evidence="5">Lipoprotein</fullName>
    </recommendedName>
</protein>
<gene>
    <name evidence="3" type="ORF">JY572_22770</name>
</gene>
<dbReference type="EMBL" id="CP071091">
    <property type="protein sequence ID" value="QSQ11241.1"/>
    <property type="molecule type" value="Genomic_DNA"/>
</dbReference>
<evidence type="ECO:0000313" key="4">
    <source>
        <dbReference type="Proteomes" id="UP000663090"/>
    </source>
</evidence>
<organism evidence="3 4">
    <name type="scientific">Myxococcus landrumensis</name>
    <dbReference type="NCBI Taxonomy" id="2813577"/>
    <lineage>
        <taxon>Bacteria</taxon>
        <taxon>Pseudomonadati</taxon>
        <taxon>Myxococcota</taxon>
        <taxon>Myxococcia</taxon>
        <taxon>Myxococcales</taxon>
        <taxon>Cystobacterineae</taxon>
        <taxon>Myxococcaceae</taxon>
        <taxon>Myxococcus</taxon>
    </lineage>
</organism>
<feature type="compositionally biased region" description="Pro residues" evidence="1">
    <location>
        <begin position="47"/>
        <end position="58"/>
    </location>
</feature>
<reference evidence="3 4" key="1">
    <citation type="submission" date="2021-02" db="EMBL/GenBank/DDBJ databases">
        <title>De Novo genome assembly of isolated myxobacteria.</title>
        <authorList>
            <person name="Stevens D.C."/>
        </authorList>
    </citation>
    <scope>NUCLEOTIDE SEQUENCE [LARGE SCALE GENOMIC DNA]</scope>
    <source>
        <strain evidence="3 4">SCHIC003</strain>
    </source>
</reference>
<proteinExistence type="predicted"/>